<evidence type="ECO:0000313" key="2">
    <source>
        <dbReference type="EMBL" id="GER22268.1"/>
    </source>
</evidence>
<dbReference type="InterPro" id="IPR040701">
    <property type="entry name" value="Bact_RF_family2"/>
</dbReference>
<protein>
    <submittedName>
        <fullName evidence="2">Uncharacterized protein</fullName>
    </submittedName>
</protein>
<dbReference type="Proteomes" id="UP000325307">
    <property type="component" value="Unassembled WGS sequence"/>
</dbReference>
<feature type="compositionally biased region" description="Basic and acidic residues" evidence="1">
    <location>
        <begin position="158"/>
        <end position="167"/>
    </location>
</feature>
<keyword evidence="3" id="KW-1185">Reference proteome</keyword>
<sequence>MANRAGSTGIDAALYRREGPWCTAFVDASLGTTAAREAADGLPEKAAQLLASQRADEVDIAAMRAALLPARGWASPAARFVAVNKGEVVLDEVLPGVEAGAPRVDCGPFPNLVPLARNRGGQFAYVVAEVGRDGGEVRLRHSAAPGVTDVRRVASNPDEAHHARKVPDQYGEPQNQSATEEIWKRNADGIAKQIDDVVRDSGARLVVLSGDVKARELVLSQLGEASRAIATTVDQHTRTGGADQNHFSAEIEAKVAEAMANDIRDLSEKVANRLGSGRGGLALGLSEVVTALQQAQADTVLVAQYQDDATLRALTAEPWLDTEDSPDHAELVAGSWPAPEVLLRAVALTDATIRYVPDGVLPHGVGVAALLRWPNGETSERAAS</sequence>
<organism evidence="2 3">
    <name type="scientific">Zafaria cholistanensis</name>
    <dbReference type="NCBI Taxonomy" id="1682741"/>
    <lineage>
        <taxon>Bacteria</taxon>
        <taxon>Bacillati</taxon>
        <taxon>Actinomycetota</taxon>
        <taxon>Actinomycetes</taxon>
        <taxon>Micrococcales</taxon>
        <taxon>Micrococcaceae</taxon>
        <taxon>Zafaria</taxon>
    </lineage>
</organism>
<reference evidence="2 3" key="1">
    <citation type="submission" date="2019-09" db="EMBL/GenBank/DDBJ databases">
        <title>Arthrobacter zafarii sp. nov., a moderately thermotolerant and halotolerant actinobacterium isolated from Cholistan desert soil of Pakistan.</title>
        <authorList>
            <person name="Amin A."/>
            <person name="Ahmed I."/>
            <person name="Khalid N."/>
            <person name="Schumann P."/>
            <person name="Busse H.J."/>
            <person name="Khan I.U."/>
            <person name="Li S."/>
            <person name="Li W.J."/>
        </authorList>
    </citation>
    <scope>NUCLEOTIDE SEQUENCE [LARGE SCALE GENOMIC DNA]</scope>
    <source>
        <strain evidence="2 3">NCCP-1664</strain>
    </source>
</reference>
<comment type="caution">
    <text evidence="2">The sequence shown here is derived from an EMBL/GenBank/DDBJ whole genome shotgun (WGS) entry which is preliminary data.</text>
</comment>
<dbReference type="AlphaFoldDB" id="A0A5A7NR19"/>
<proteinExistence type="predicted"/>
<evidence type="ECO:0000313" key="3">
    <source>
        <dbReference type="Proteomes" id="UP000325307"/>
    </source>
</evidence>
<dbReference type="EMBL" id="BKDJ01000003">
    <property type="protein sequence ID" value="GER22268.1"/>
    <property type="molecule type" value="Genomic_DNA"/>
</dbReference>
<evidence type="ECO:0000256" key="1">
    <source>
        <dbReference type="SAM" id="MobiDB-lite"/>
    </source>
</evidence>
<dbReference type="RefSeq" id="WP_149955924.1">
    <property type="nucleotide sequence ID" value="NZ_BKDJ01000003.1"/>
</dbReference>
<feature type="region of interest" description="Disordered" evidence="1">
    <location>
        <begin position="157"/>
        <end position="176"/>
    </location>
</feature>
<name>A0A5A7NR19_9MICC</name>
<dbReference type="OrthoDB" id="5179393at2"/>
<accession>A0A5A7NR19</accession>
<gene>
    <name evidence="2" type="ORF">NCCP1664_07650</name>
</gene>
<dbReference type="Pfam" id="PF18844">
    <property type="entry name" value="baeRF_family2"/>
    <property type="match status" value="1"/>
</dbReference>